<sequence length="203" mass="22752">MMAPSLPARIQAALEGTYGIPEAPSVEDFIQPIDASEDEGREVLFVREDEDGVSMALHLPRAALEPKSPSFDLLCQVVEGVSHFLCLAERARRELPVTQFELELQAEVDKYVLFVHGPLAARRFDPSRAARIRARLFEAVAYLHPPGTERGDRYRLANDLAARFAGRLEESFARRGHFDRMRRALRSFYAAGQSDKISLARAA</sequence>
<dbReference type="OrthoDB" id="5502956at2"/>
<gene>
    <name evidence="1" type="ORF">E8A74_15980</name>
</gene>
<accession>A0A4U1JEY5</accession>
<dbReference type="AlphaFoldDB" id="A0A4U1JEY5"/>
<dbReference type="Proteomes" id="UP000309215">
    <property type="component" value="Unassembled WGS sequence"/>
</dbReference>
<dbReference type="EMBL" id="SSMQ01000014">
    <property type="protein sequence ID" value="TKD08416.1"/>
    <property type="molecule type" value="Genomic_DNA"/>
</dbReference>
<keyword evidence="2" id="KW-1185">Reference proteome</keyword>
<proteinExistence type="predicted"/>
<name>A0A4U1JEY5_9BACT</name>
<organism evidence="1 2">
    <name type="scientific">Polyangium fumosum</name>
    <dbReference type="NCBI Taxonomy" id="889272"/>
    <lineage>
        <taxon>Bacteria</taxon>
        <taxon>Pseudomonadati</taxon>
        <taxon>Myxococcota</taxon>
        <taxon>Polyangia</taxon>
        <taxon>Polyangiales</taxon>
        <taxon>Polyangiaceae</taxon>
        <taxon>Polyangium</taxon>
    </lineage>
</organism>
<evidence type="ECO:0000313" key="2">
    <source>
        <dbReference type="Proteomes" id="UP000309215"/>
    </source>
</evidence>
<comment type="caution">
    <text evidence="1">The sequence shown here is derived from an EMBL/GenBank/DDBJ whole genome shotgun (WGS) entry which is preliminary data.</text>
</comment>
<evidence type="ECO:0000313" key="1">
    <source>
        <dbReference type="EMBL" id="TKD08416.1"/>
    </source>
</evidence>
<reference evidence="1 2" key="1">
    <citation type="submission" date="2019-04" db="EMBL/GenBank/DDBJ databases">
        <authorList>
            <person name="Li Y."/>
            <person name="Wang J."/>
        </authorList>
    </citation>
    <scope>NUCLEOTIDE SEQUENCE [LARGE SCALE GENOMIC DNA]</scope>
    <source>
        <strain evidence="1 2">DSM 14668</strain>
    </source>
</reference>
<protein>
    <submittedName>
        <fullName evidence="1">Uncharacterized protein</fullName>
    </submittedName>
</protein>